<gene>
    <name evidence="2" type="ORF">BDW47DRAFT_108015</name>
</gene>
<evidence type="ECO:0000256" key="1">
    <source>
        <dbReference type="SAM" id="MobiDB-lite"/>
    </source>
</evidence>
<reference evidence="2 3" key="1">
    <citation type="submission" date="2017-12" db="EMBL/GenBank/DDBJ databases">
        <authorList>
            <consortium name="DOE Joint Genome Institute"/>
            <person name="Haridas S."/>
            <person name="Kjaerbolling I."/>
            <person name="Vesth T.C."/>
            <person name="Frisvad J.C."/>
            <person name="Nybo J.L."/>
            <person name="Theobald S."/>
            <person name="Kuo A."/>
            <person name="Bowyer P."/>
            <person name="Matsuda Y."/>
            <person name="Mondo S."/>
            <person name="Lyhne E.K."/>
            <person name="Kogle M.E."/>
            <person name="Clum A."/>
            <person name="Lipzen A."/>
            <person name="Salamov A."/>
            <person name="Ngan C.Y."/>
            <person name="Daum C."/>
            <person name="Chiniquy J."/>
            <person name="Barry K."/>
            <person name="LaButti K."/>
            <person name="Simmons B.A."/>
            <person name="Magnuson J.K."/>
            <person name="Mortensen U.H."/>
            <person name="Larsen T.O."/>
            <person name="Grigoriev I.V."/>
            <person name="Baker S.E."/>
            <person name="Andersen M.R."/>
            <person name="Nordberg H.P."/>
            <person name="Cantor M.N."/>
            <person name="Hua S.X."/>
        </authorList>
    </citation>
    <scope>NUCLEOTIDE SEQUENCE [LARGE SCALE GENOMIC DNA]</scope>
    <source>
        <strain evidence="2 3">CBS 102.13</strain>
    </source>
</reference>
<feature type="region of interest" description="Disordered" evidence="1">
    <location>
        <begin position="69"/>
        <end position="98"/>
    </location>
</feature>
<protein>
    <submittedName>
        <fullName evidence="2">Uncharacterized protein</fullName>
    </submittedName>
</protein>
<accession>A0A2I2F7Y4</accession>
<proteinExistence type="predicted"/>
<organism evidence="2 3">
    <name type="scientific">Aspergillus candidus</name>
    <dbReference type="NCBI Taxonomy" id="41067"/>
    <lineage>
        <taxon>Eukaryota</taxon>
        <taxon>Fungi</taxon>
        <taxon>Dikarya</taxon>
        <taxon>Ascomycota</taxon>
        <taxon>Pezizomycotina</taxon>
        <taxon>Eurotiomycetes</taxon>
        <taxon>Eurotiomycetidae</taxon>
        <taxon>Eurotiales</taxon>
        <taxon>Aspergillaceae</taxon>
        <taxon>Aspergillus</taxon>
        <taxon>Aspergillus subgen. Circumdati</taxon>
    </lineage>
</organism>
<keyword evidence="3" id="KW-1185">Reference proteome</keyword>
<name>A0A2I2F7Y4_ASPCN</name>
<dbReference type="GeneID" id="36520297"/>
<evidence type="ECO:0000313" key="2">
    <source>
        <dbReference type="EMBL" id="PLB36736.1"/>
    </source>
</evidence>
<dbReference type="Proteomes" id="UP000234585">
    <property type="component" value="Unassembled WGS sequence"/>
</dbReference>
<sequence>MWLRTWPQGIELRQSIACLKQCTHMWIMDMVQVTSEPARALTPPTIATLTSAFFAHLLTVLTYETRSPAHKATHPGSVQQPTLHGPQEKTQRNPPRQSAHAWCDKRLAGLLLCPSCTGVPVDTGSLFSWAC</sequence>
<dbReference type="RefSeq" id="XP_024670748.1">
    <property type="nucleotide sequence ID" value="XM_024813137.1"/>
</dbReference>
<evidence type="ECO:0000313" key="3">
    <source>
        <dbReference type="Proteomes" id="UP000234585"/>
    </source>
</evidence>
<dbReference type="AlphaFoldDB" id="A0A2I2F7Y4"/>
<dbReference type="EMBL" id="KZ559148">
    <property type="protein sequence ID" value="PLB36736.1"/>
    <property type="molecule type" value="Genomic_DNA"/>
</dbReference>